<dbReference type="Proteomes" id="UP000240883">
    <property type="component" value="Unassembled WGS sequence"/>
</dbReference>
<evidence type="ECO:0000256" key="4">
    <source>
        <dbReference type="ARBA" id="ARBA00022723"/>
    </source>
</evidence>
<feature type="compositionally biased region" description="Basic and acidic residues" evidence="9">
    <location>
        <begin position="238"/>
        <end position="257"/>
    </location>
</feature>
<dbReference type="EMBL" id="KZ678131">
    <property type="protein sequence ID" value="PSN70764.1"/>
    <property type="molecule type" value="Genomic_DNA"/>
</dbReference>
<evidence type="ECO:0000259" key="10">
    <source>
        <dbReference type="PROSITE" id="PS51873"/>
    </source>
</evidence>
<dbReference type="STRING" id="1448308.A0A2T2NZB8"/>
<evidence type="ECO:0000256" key="8">
    <source>
        <dbReference type="ARBA" id="ARBA00022833"/>
    </source>
</evidence>
<keyword evidence="4" id="KW-0479">Metal-binding</keyword>
<organism evidence="11 12">
    <name type="scientific">Corynespora cassiicola Philippines</name>
    <dbReference type="NCBI Taxonomy" id="1448308"/>
    <lineage>
        <taxon>Eukaryota</taxon>
        <taxon>Fungi</taxon>
        <taxon>Dikarya</taxon>
        <taxon>Ascomycota</taxon>
        <taxon>Pezizomycotina</taxon>
        <taxon>Dothideomycetes</taxon>
        <taxon>Pleosporomycetidae</taxon>
        <taxon>Pleosporales</taxon>
        <taxon>Corynesporascaceae</taxon>
        <taxon>Corynespora</taxon>
    </lineage>
</organism>
<dbReference type="InterPro" id="IPR002867">
    <property type="entry name" value="IBR_dom"/>
</dbReference>
<dbReference type="OrthoDB" id="9977870at2759"/>
<dbReference type="Pfam" id="PF01485">
    <property type="entry name" value="IBR"/>
    <property type="match status" value="1"/>
</dbReference>
<keyword evidence="12" id="KW-1185">Reference proteome</keyword>
<dbReference type="GO" id="GO:0016567">
    <property type="term" value="P:protein ubiquitination"/>
    <property type="evidence" value="ECO:0007669"/>
    <property type="project" value="InterPro"/>
</dbReference>
<dbReference type="AlphaFoldDB" id="A0A2T2NZB8"/>
<dbReference type="Gene3D" id="1.20.120.1750">
    <property type="match status" value="1"/>
</dbReference>
<dbReference type="PANTHER" id="PTHR11685">
    <property type="entry name" value="RBR FAMILY RING FINGER AND IBR DOMAIN-CONTAINING"/>
    <property type="match status" value="1"/>
</dbReference>
<evidence type="ECO:0000256" key="9">
    <source>
        <dbReference type="SAM" id="MobiDB-lite"/>
    </source>
</evidence>
<evidence type="ECO:0000256" key="1">
    <source>
        <dbReference type="ARBA" id="ARBA00001798"/>
    </source>
</evidence>
<keyword evidence="3" id="KW-0808">Transferase</keyword>
<sequence>MEVQEPIDISSDEESAERNLETYTCYICLVDYPADEGIIPCMCHFICKECAERAMVISLKDIYMYPAKCCVPIPRSLARDLVNKDVYQKYTAKAEEGFSNPTRRLYCSNPECATFLSRNCIDNSDWRYSVAHCCCETDTCAGCGGRWTAEHFCETNEDPRVKPDWMPQYTQDCRIKMCPGTNCHLWIEHKEACNHMRCTRCGHQFCFICLRGWDDQHMFTYGCPQYGDPPEGYDEEGYERSRRGLHRDDGYDRNGYN</sequence>
<dbReference type="EC" id="2.3.2.31" evidence="2"/>
<evidence type="ECO:0000256" key="2">
    <source>
        <dbReference type="ARBA" id="ARBA00012251"/>
    </source>
</evidence>
<evidence type="ECO:0000256" key="3">
    <source>
        <dbReference type="ARBA" id="ARBA00022679"/>
    </source>
</evidence>
<proteinExistence type="predicted"/>
<dbReference type="GO" id="GO:0008270">
    <property type="term" value="F:zinc ion binding"/>
    <property type="evidence" value="ECO:0007669"/>
    <property type="project" value="UniProtKB-KW"/>
</dbReference>
<feature type="region of interest" description="Disordered" evidence="9">
    <location>
        <begin position="233"/>
        <end position="257"/>
    </location>
</feature>
<name>A0A2T2NZB8_CORCC</name>
<reference evidence="11 12" key="1">
    <citation type="journal article" date="2018" name="Front. Microbiol.">
        <title>Genome-Wide Analysis of Corynespora cassiicola Leaf Fall Disease Putative Effectors.</title>
        <authorList>
            <person name="Lopez D."/>
            <person name="Ribeiro S."/>
            <person name="Label P."/>
            <person name="Fumanal B."/>
            <person name="Venisse J.S."/>
            <person name="Kohler A."/>
            <person name="de Oliveira R.R."/>
            <person name="Labutti K."/>
            <person name="Lipzen A."/>
            <person name="Lail K."/>
            <person name="Bauer D."/>
            <person name="Ohm R.A."/>
            <person name="Barry K.W."/>
            <person name="Spatafora J."/>
            <person name="Grigoriev I.V."/>
            <person name="Martin F.M."/>
            <person name="Pujade-Renaud V."/>
        </authorList>
    </citation>
    <scope>NUCLEOTIDE SEQUENCE [LARGE SCALE GENOMIC DNA]</scope>
    <source>
        <strain evidence="11 12">Philippines</strain>
    </source>
</reference>
<evidence type="ECO:0000256" key="7">
    <source>
        <dbReference type="ARBA" id="ARBA00022786"/>
    </source>
</evidence>
<evidence type="ECO:0000256" key="6">
    <source>
        <dbReference type="ARBA" id="ARBA00022771"/>
    </source>
</evidence>
<protein>
    <recommendedName>
        <fullName evidence="2">RBR-type E3 ubiquitin transferase</fullName>
        <ecNumber evidence="2">2.3.2.31</ecNumber>
    </recommendedName>
</protein>
<accession>A0A2T2NZB8</accession>
<dbReference type="SUPFAM" id="SSF57850">
    <property type="entry name" value="RING/U-box"/>
    <property type="match status" value="1"/>
</dbReference>
<dbReference type="GO" id="GO:0061630">
    <property type="term" value="F:ubiquitin protein ligase activity"/>
    <property type="evidence" value="ECO:0007669"/>
    <property type="project" value="UniProtKB-EC"/>
</dbReference>
<dbReference type="InterPro" id="IPR044066">
    <property type="entry name" value="TRIAD_supradom"/>
</dbReference>
<dbReference type="PROSITE" id="PS51873">
    <property type="entry name" value="TRIAD"/>
    <property type="match status" value="1"/>
</dbReference>
<dbReference type="InterPro" id="IPR017907">
    <property type="entry name" value="Znf_RING_CS"/>
</dbReference>
<feature type="non-terminal residue" evidence="11">
    <location>
        <position position="257"/>
    </location>
</feature>
<gene>
    <name evidence="11" type="ORF">BS50DRAFT_486086</name>
</gene>
<evidence type="ECO:0000256" key="5">
    <source>
        <dbReference type="ARBA" id="ARBA00022737"/>
    </source>
</evidence>
<dbReference type="PROSITE" id="PS00518">
    <property type="entry name" value="ZF_RING_1"/>
    <property type="match status" value="1"/>
</dbReference>
<evidence type="ECO:0000313" key="12">
    <source>
        <dbReference type="Proteomes" id="UP000240883"/>
    </source>
</evidence>
<evidence type="ECO:0000313" key="11">
    <source>
        <dbReference type="EMBL" id="PSN70764.1"/>
    </source>
</evidence>
<keyword evidence="7" id="KW-0833">Ubl conjugation pathway</keyword>
<dbReference type="InterPro" id="IPR031127">
    <property type="entry name" value="E3_UB_ligase_RBR"/>
</dbReference>
<keyword evidence="8" id="KW-0862">Zinc</keyword>
<comment type="catalytic activity">
    <reaction evidence="1">
        <text>[E2 ubiquitin-conjugating enzyme]-S-ubiquitinyl-L-cysteine + [acceptor protein]-L-lysine = [E2 ubiquitin-conjugating enzyme]-L-cysteine + [acceptor protein]-N(6)-ubiquitinyl-L-lysine.</text>
        <dbReference type="EC" id="2.3.2.31"/>
    </reaction>
</comment>
<keyword evidence="5" id="KW-0677">Repeat</keyword>
<feature type="domain" description="RING-type" evidence="10">
    <location>
        <begin position="21"/>
        <end position="227"/>
    </location>
</feature>
<keyword evidence="6" id="KW-0863">Zinc-finger</keyword>
<dbReference type="CDD" id="cd20336">
    <property type="entry name" value="Rcat_RBR"/>
    <property type="match status" value="1"/>
</dbReference>